<name>A0ABP9EXF2_9PSEU</name>
<reference evidence="3" key="1">
    <citation type="journal article" date="2019" name="Int. J. Syst. Evol. Microbiol.">
        <title>The Global Catalogue of Microorganisms (GCM) 10K type strain sequencing project: providing services to taxonomists for standard genome sequencing and annotation.</title>
        <authorList>
            <consortium name="The Broad Institute Genomics Platform"/>
            <consortium name="The Broad Institute Genome Sequencing Center for Infectious Disease"/>
            <person name="Wu L."/>
            <person name="Ma J."/>
        </authorList>
    </citation>
    <scope>NUCLEOTIDE SEQUENCE [LARGE SCALE GENOMIC DNA]</scope>
    <source>
        <strain evidence="3">JCM 17983</strain>
    </source>
</reference>
<dbReference type="InterPro" id="IPR023393">
    <property type="entry name" value="START-like_dom_sf"/>
</dbReference>
<dbReference type="EMBL" id="BAABHQ010000017">
    <property type="protein sequence ID" value="GAA4888891.1"/>
    <property type="molecule type" value="Genomic_DNA"/>
</dbReference>
<evidence type="ECO:0000313" key="2">
    <source>
        <dbReference type="EMBL" id="GAA4888891.1"/>
    </source>
</evidence>
<dbReference type="Gene3D" id="3.30.530.20">
    <property type="match status" value="1"/>
</dbReference>
<dbReference type="CDD" id="cd07817">
    <property type="entry name" value="SRPBCC_8"/>
    <property type="match status" value="1"/>
</dbReference>
<dbReference type="RefSeq" id="WP_274230342.1">
    <property type="nucleotide sequence ID" value="NZ_BAABHQ010000017.1"/>
</dbReference>
<dbReference type="Pfam" id="PF03364">
    <property type="entry name" value="Polyketide_cyc"/>
    <property type="match status" value="1"/>
</dbReference>
<dbReference type="InterPro" id="IPR047137">
    <property type="entry name" value="ORF3"/>
</dbReference>
<dbReference type="InterPro" id="IPR005031">
    <property type="entry name" value="COQ10_START"/>
</dbReference>
<evidence type="ECO:0000313" key="3">
    <source>
        <dbReference type="Proteomes" id="UP001500457"/>
    </source>
</evidence>
<dbReference type="SUPFAM" id="SSF55961">
    <property type="entry name" value="Bet v1-like"/>
    <property type="match status" value="1"/>
</dbReference>
<proteinExistence type="predicted"/>
<dbReference type="Proteomes" id="UP001500457">
    <property type="component" value="Unassembled WGS sequence"/>
</dbReference>
<accession>A0ABP9EXF2</accession>
<dbReference type="PANTHER" id="PTHR33824:SF7">
    <property type="entry name" value="POLYKETIDE CYCLASE_DEHYDRASE AND LIPID TRANSPORT SUPERFAMILY PROTEIN"/>
    <property type="match status" value="1"/>
</dbReference>
<evidence type="ECO:0000259" key="1">
    <source>
        <dbReference type="Pfam" id="PF03364"/>
    </source>
</evidence>
<gene>
    <name evidence="2" type="ORF">GCM10023203_47480</name>
</gene>
<protein>
    <recommendedName>
        <fullName evidence="1">Coenzyme Q-binding protein COQ10 START domain-containing protein</fullName>
    </recommendedName>
</protein>
<dbReference type="PANTHER" id="PTHR33824">
    <property type="entry name" value="POLYKETIDE CYCLASE/DEHYDRASE AND LIPID TRANSPORT SUPERFAMILY PROTEIN"/>
    <property type="match status" value="1"/>
</dbReference>
<organism evidence="2 3">
    <name type="scientific">Actinomycetospora straminea</name>
    <dbReference type="NCBI Taxonomy" id="663607"/>
    <lineage>
        <taxon>Bacteria</taxon>
        <taxon>Bacillati</taxon>
        <taxon>Actinomycetota</taxon>
        <taxon>Actinomycetes</taxon>
        <taxon>Pseudonocardiales</taxon>
        <taxon>Pseudonocardiaceae</taxon>
        <taxon>Actinomycetospora</taxon>
    </lineage>
</organism>
<keyword evidence="3" id="KW-1185">Reference proteome</keyword>
<comment type="caution">
    <text evidence="2">The sequence shown here is derived from an EMBL/GenBank/DDBJ whole genome shotgun (WGS) entry which is preliminary data.</text>
</comment>
<sequence length="149" mass="16489">MATATHYLEVNAPAAQCYQWWRPLTHLPQIMDDVRSVEPKDGSADVTHWVVDGPLGKSVEWDAKIIDEETDRKIAWKSLEQSNNHVETGGAVRFDPHGDTTGVEVSLHVNTPGGAAGDAVAKLFADPQKKIEKALEEFKQLMERSSQNV</sequence>
<feature type="domain" description="Coenzyme Q-binding protein COQ10 START" evidence="1">
    <location>
        <begin position="10"/>
        <end position="134"/>
    </location>
</feature>